<name>A0A3S0LDL8_9GAMM</name>
<reference evidence="2 3" key="1">
    <citation type="submission" date="2018-12" db="EMBL/GenBank/DDBJ databases">
        <authorList>
            <person name="Yu L."/>
        </authorList>
    </citation>
    <scope>NUCLEOTIDE SEQUENCE [LARGE SCALE GENOMIC DNA]</scope>
    <source>
        <strain evidence="2 3">HAW-EB5</strain>
    </source>
</reference>
<comment type="caution">
    <text evidence="2">The sequence shown here is derived from an EMBL/GenBank/DDBJ whole genome shotgun (WGS) entry which is preliminary data.</text>
</comment>
<dbReference type="RefSeq" id="WP_126505792.1">
    <property type="nucleotide sequence ID" value="NZ_RXNV01000003.1"/>
</dbReference>
<keyword evidence="3" id="KW-1185">Reference proteome</keyword>
<gene>
    <name evidence="2" type="ORF">EKG39_11045</name>
</gene>
<feature type="coiled-coil region" evidence="1">
    <location>
        <begin position="13"/>
        <end position="40"/>
    </location>
</feature>
<accession>A0A3S0LDL8</accession>
<protein>
    <submittedName>
        <fullName evidence="2">Uncharacterized protein</fullName>
    </submittedName>
</protein>
<evidence type="ECO:0000313" key="2">
    <source>
        <dbReference type="EMBL" id="RTR32890.1"/>
    </source>
</evidence>
<dbReference type="AlphaFoldDB" id="A0A3S0LDL8"/>
<organism evidence="2 3">
    <name type="scientific">Shewanella atlantica</name>
    <dbReference type="NCBI Taxonomy" id="271099"/>
    <lineage>
        <taxon>Bacteria</taxon>
        <taxon>Pseudomonadati</taxon>
        <taxon>Pseudomonadota</taxon>
        <taxon>Gammaproteobacteria</taxon>
        <taxon>Alteromonadales</taxon>
        <taxon>Shewanellaceae</taxon>
        <taxon>Shewanella</taxon>
    </lineage>
</organism>
<keyword evidence="1" id="KW-0175">Coiled coil</keyword>
<dbReference type="Proteomes" id="UP000282060">
    <property type="component" value="Unassembled WGS sequence"/>
</dbReference>
<dbReference type="EMBL" id="RXNV01000003">
    <property type="protein sequence ID" value="RTR32890.1"/>
    <property type="molecule type" value="Genomic_DNA"/>
</dbReference>
<evidence type="ECO:0000256" key="1">
    <source>
        <dbReference type="SAM" id="Coils"/>
    </source>
</evidence>
<evidence type="ECO:0000313" key="3">
    <source>
        <dbReference type="Proteomes" id="UP000282060"/>
    </source>
</evidence>
<proteinExistence type="predicted"/>
<sequence>MTMINGRSVEKTHDNVSDLIINLKLRIESLELQLANSRTTIAPVSDLVKLTDDELKMIYEQF</sequence>